<organism evidence="1 2">
    <name type="scientific">Phakopsora pachyrhizi</name>
    <name type="common">Asian soybean rust disease fungus</name>
    <dbReference type="NCBI Taxonomy" id="170000"/>
    <lineage>
        <taxon>Eukaryota</taxon>
        <taxon>Fungi</taxon>
        <taxon>Dikarya</taxon>
        <taxon>Basidiomycota</taxon>
        <taxon>Pucciniomycotina</taxon>
        <taxon>Pucciniomycetes</taxon>
        <taxon>Pucciniales</taxon>
        <taxon>Phakopsoraceae</taxon>
        <taxon>Phakopsora</taxon>
    </lineage>
</organism>
<dbReference type="PANTHER" id="PTHR28141">
    <property type="entry name" value="2',3'-CYCLIC-NUCLEOTIDE 3'-PHOSPHODIESTERASE"/>
    <property type="match status" value="1"/>
</dbReference>
<dbReference type="GO" id="GO:0004113">
    <property type="term" value="F:2',3'-cyclic-nucleotide 3'-phosphodiesterase activity"/>
    <property type="evidence" value="ECO:0007669"/>
    <property type="project" value="TreeGrafter"/>
</dbReference>
<dbReference type="Pfam" id="PF07823">
    <property type="entry name" value="CPDase"/>
    <property type="match status" value="1"/>
</dbReference>
<evidence type="ECO:0000313" key="1">
    <source>
        <dbReference type="EMBL" id="CAH7686566.1"/>
    </source>
</evidence>
<protein>
    <submittedName>
        <fullName evidence="1">2',3'-cyclic-nucleotide 3'-phosphodiesterase</fullName>
    </submittedName>
</protein>
<dbReference type="Proteomes" id="UP001153365">
    <property type="component" value="Unassembled WGS sequence"/>
</dbReference>
<comment type="caution">
    <text evidence="1">The sequence shown here is derived from an EMBL/GenBank/DDBJ whole genome shotgun (WGS) entry which is preliminary data.</text>
</comment>
<dbReference type="Gene3D" id="3.90.1140.10">
    <property type="entry name" value="Cyclic phosphodiesterase"/>
    <property type="match status" value="1"/>
</dbReference>
<evidence type="ECO:0000313" key="2">
    <source>
        <dbReference type="Proteomes" id="UP001153365"/>
    </source>
</evidence>
<dbReference type="GO" id="GO:0009187">
    <property type="term" value="P:cyclic nucleotide metabolic process"/>
    <property type="evidence" value="ECO:0007669"/>
    <property type="project" value="TreeGrafter"/>
</dbReference>
<dbReference type="AlphaFoldDB" id="A0AAV0BH80"/>
<proteinExistence type="predicted"/>
<name>A0AAV0BH80_PHAPC</name>
<dbReference type="InterPro" id="IPR012386">
    <property type="entry name" value="Cyclic-nucl_3Pdiesterase"/>
</dbReference>
<dbReference type="EMBL" id="CALTRL010005801">
    <property type="protein sequence ID" value="CAH7686566.1"/>
    <property type="molecule type" value="Genomic_DNA"/>
</dbReference>
<dbReference type="PANTHER" id="PTHR28141:SF1">
    <property type="entry name" value="2',3'-CYCLIC-NUCLEOTIDE 3'-PHOSPHODIESTERASE"/>
    <property type="match status" value="1"/>
</dbReference>
<accession>A0AAV0BH80</accession>
<reference evidence="1" key="1">
    <citation type="submission" date="2022-06" db="EMBL/GenBank/DDBJ databases">
        <authorList>
            <consortium name="SYNGENTA / RWTH Aachen University"/>
        </authorList>
    </citation>
    <scope>NUCLEOTIDE SEQUENCE</scope>
</reference>
<keyword evidence="2" id="KW-1185">Reference proteome</keyword>
<dbReference type="InterPro" id="IPR009097">
    <property type="entry name" value="Cyclic_Pdiesterase"/>
</dbReference>
<sequence length="194" mass="21892">MSSIEGGLSLWLSPQGDEFEKIRDLIKTLADENDGCLDFEPHVTLISDDQTVSEAVKDWNHSVGTDHLTGDGLEKGLEIKFNMVEFGSKFYQCVYVSIVKSDQLLRLNGILRASLIKDLPSISIPDYYPHLSLIYSNMYNVDKKLEICERSKGLIESIKSFRTPEILLVKTMGKSTDWKKLGSVKFSDGSFEIF</sequence>
<dbReference type="SUPFAM" id="SSF55144">
    <property type="entry name" value="LigT-like"/>
    <property type="match status" value="1"/>
</dbReference>
<gene>
    <name evidence="1" type="ORF">PPACK8108_LOCUS21233</name>
</gene>